<comment type="caution">
    <text evidence="2">The sequence shown here is derived from an EMBL/GenBank/DDBJ whole genome shotgun (WGS) entry which is preliminary data.</text>
</comment>
<keyword evidence="3" id="KW-1185">Reference proteome</keyword>
<reference evidence="2" key="1">
    <citation type="submission" date="2021-01" db="EMBL/GenBank/DDBJ databases">
        <title>Marivirga aurantiaca sp. nov., isolated from intertidal surface sediments.</title>
        <authorList>
            <person name="Zhang M."/>
        </authorList>
    </citation>
    <scope>NUCLEOTIDE SEQUENCE</scope>
    <source>
        <strain evidence="2">S37H4</strain>
    </source>
</reference>
<feature type="transmembrane region" description="Helical" evidence="1">
    <location>
        <begin position="77"/>
        <end position="94"/>
    </location>
</feature>
<proteinExistence type="predicted"/>
<dbReference type="AlphaFoldDB" id="A0A935CDB0"/>
<gene>
    <name evidence="2" type="ORF">JKA74_16905</name>
</gene>
<dbReference type="EMBL" id="JAEQBW010000010">
    <property type="protein sequence ID" value="MBK6266728.1"/>
    <property type="molecule type" value="Genomic_DNA"/>
</dbReference>
<keyword evidence="1" id="KW-1133">Transmembrane helix</keyword>
<feature type="transmembrane region" description="Helical" evidence="1">
    <location>
        <begin position="47"/>
        <end position="65"/>
    </location>
</feature>
<keyword evidence="1" id="KW-0472">Membrane</keyword>
<keyword evidence="1" id="KW-0812">Transmembrane</keyword>
<dbReference type="RefSeq" id="WP_201432415.1">
    <property type="nucleotide sequence ID" value="NZ_JAEQBW010000010.1"/>
</dbReference>
<evidence type="ECO:0000256" key="1">
    <source>
        <dbReference type="SAM" id="Phobius"/>
    </source>
</evidence>
<organism evidence="2 3">
    <name type="scientific">Marivirga aurantiaca</name>
    <dbReference type="NCBI Taxonomy" id="2802615"/>
    <lineage>
        <taxon>Bacteria</taxon>
        <taxon>Pseudomonadati</taxon>
        <taxon>Bacteroidota</taxon>
        <taxon>Cytophagia</taxon>
        <taxon>Cytophagales</taxon>
        <taxon>Marivirgaceae</taxon>
        <taxon>Marivirga</taxon>
    </lineage>
</organism>
<evidence type="ECO:0000313" key="2">
    <source>
        <dbReference type="EMBL" id="MBK6266728.1"/>
    </source>
</evidence>
<protein>
    <submittedName>
        <fullName evidence="2">Uncharacterized protein</fullName>
    </submittedName>
</protein>
<sequence>MLKKRVFVGFLISLIQILLFYCVYRFLWLSESIFGLSTERTVFENLFLDWFVNDYVLVFGVLIVLQNTLIIITWRKNWTLILRIVTSILHSLFWLENMQTLKNESIILGISGLLLIWLGPIFENILISIFNIKHPYKEQEFYEDLDIKK</sequence>
<feature type="transmembrane region" description="Helical" evidence="1">
    <location>
        <begin position="7"/>
        <end position="27"/>
    </location>
</feature>
<evidence type="ECO:0000313" key="3">
    <source>
        <dbReference type="Proteomes" id="UP000611723"/>
    </source>
</evidence>
<dbReference type="Proteomes" id="UP000611723">
    <property type="component" value="Unassembled WGS sequence"/>
</dbReference>
<accession>A0A935CDB0</accession>
<feature type="transmembrane region" description="Helical" evidence="1">
    <location>
        <begin position="106"/>
        <end position="127"/>
    </location>
</feature>
<name>A0A935CDB0_9BACT</name>